<evidence type="ECO:0000313" key="2">
    <source>
        <dbReference type="Proteomes" id="UP000184268"/>
    </source>
</evidence>
<name>A0A1M5TA89_9GAMM</name>
<proteinExistence type="predicted"/>
<organism evidence="1 2">
    <name type="scientific">Ferrimonas marina</name>
    <dbReference type="NCBI Taxonomy" id="299255"/>
    <lineage>
        <taxon>Bacteria</taxon>
        <taxon>Pseudomonadati</taxon>
        <taxon>Pseudomonadota</taxon>
        <taxon>Gammaproteobacteria</taxon>
        <taxon>Alteromonadales</taxon>
        <taxon>Ferrimonadaceae</taxon>
        <taxon>Ferrimonas</taxon>
    </lineage>
</organism>
<gene>
    <name evidence="1" type="ORF">SAMN02745129_2059</name>
</gene>
<reference evidence="1 2" key="1">
    <citation type="submission" date="2016-11" db="EMBL/GenBank/DDBJ databases">
        <authorList>
            <person name="Jaros S."/>
            <person name="Januszkiewicz K."/>
            <person name="Wedrychowicz H."/>
        </authorList>
    </citation>
    <scope>NUCLEOTIDE SEQUENCE [LARGE SCALE GENOMIC DNA]</scope>
    <source>
        <strain evidence="1 2">DSM 16917</strain>
    </source>
</reference>
<dbReference type="EMBL" id="FQXG01000003">
    <property type="protein sequence ID" value="SHH47649.1"/>
    <property type="molecule type" value="Genomic_DNA"/>
</dbReference>
<dbReference type="Proteomes" id="UP000184268">
    <property type="component" value="Unassembled WGS sequence"/>
</dbReference>
<protein>
    <recommendedName>
        <fullName evidence="3">N-acetyltransferase domain-containing protein</fullName>
    </recommendedName>
</protein>
<evidence type="ECO:0008006" key="3">
    <source>
        <dbReference type="Google" id="ProtNLM"/>
    </source>
</evidence>
<dbReference type="AlphaFoldDB" id="A0A1M5TA89"/>
<keyword evidence="2" id="KW-1185">Reference proteome</keyword>
<accession>A0A1M5TA89</accession>
<sequence length="179" mass="19830">MNSIKALVGNTYATKKNGEIYKLSFRKHETIIDVEYDDGSSGTEPGLVWRLYSPAGDIVGSGYFAYCETSGYIRAEDANIEPAHRGKGLYGDVLALVNQHVGLVSGQEYHSRLSDEAKRIYERFEEAGLARHMWKHGGEYIVEPKALHARFAEIVPLGPTETVRFAPVKEVDLASPEIG</sequence>
<dbReference type="RefSeq" id="WP_067663456.1">
    <property type="nucleotide sequence ID" value="NZ_FQXG01000003.1"/>
</dbReference>
<evidence type="ECO:0000313" key="1">
    <source>
        <dbReference type="EMBL" id="SHH47649.1"/>
    </source>
</evidence>